<dbReference type="AlphaFoldDB" id="E4Q5Z7"/>
<name>E4Q5Z7_CALOW</name>
<evidence type="ECO:0000313" key="3">
    <source>
        <dbReference type="Proteomes" id="UP000006889"/>
    </source>
</evidence>
<keyword evidence="3" id="KW-1185">Reference proteome</keyword>
<gene>
    <name evidence="2" type="ordered locus">Calow_0801</name>
</gene>
<reference evidence="2 3" key="2">
    <citation type="journal article" date="2011" name="J. Bacteriol.">
        <title>Complete genome sequences for the anaerobic, extremely thermophilic plant biomass-degrading bacteria Caldicellulosiruptor hydrothermalis, Caldicellulosiruptor kristjanssonii, Caldicellulosiruptor kronotskyensis, Caldicellulosiruptor owensenis, and Caldicellulosiruptor lactoaceticus.</title>
        <authorList>
            <person name="Blumer-Schuette S.E."/>
            <person name="Ozdemir I."/>
            <person name="Mistry D."/>
            <person name="Lucas S."/>
            <person name="Lapidus A."/>
            <person name="Cheng J.F."/>
            <person name="Goodwin L.A."/>
            <person name="Pitluck S."/>
            <person name="Land M.L."/>
            <person name="Hauser L.J."/>
            <person name="Woyke T."/>
            <person name="Mikhailova N."/>
            <person name="Pati A."/>
            <person name="Kyrpides N.C."/>
            <person name="Ivanova N."/>
            <person name="Detter J.C."/>
            <person name="Walston-Davenport K."/>
            <person name="Han S."/>
            <person name="Adams M.W."/>
            <person name="Kelly R.M."/>
        </authorList>
    </citation>
    <scope>NUCLEOTIDE SEQUENCE [LARGE SCALE GENOMIC DNA]</scope>
    <source>
        <strain evidence="3">ATCC 700167 / DSM 13100 / OL</strain>
    </source>
</reference>
<evidence type="ECO:0000256" key="1">
    <source>
        <dbReference type="SAM" id="Phobius"/>
    </source>
</evidence>
<dbReference type="EMBL" id="CP002216">
    <property type="protein sequence ID" value="ADQ04371.1"/>
    <property type="molecule type" value="Genomic_DNA"/>
</dbReference>
<dbReference type="Proteomes" id="UP000006889">
    <property type="component" value="Chromosome"/>
</dbReference>
<sequence length="129" mass="14633">MLFEKIVNIIVDAIIIAIDIAFYIGLPAALVALIVLLIKGIVSGIISVFHDLRYWFVQKYTIYDNNFKLKYKKTFPENNKSSGGIETMGRKTKSYAKVLTSILSGLTFLSKTQQEDSHLFKVEDELLKI</sequence>
<accession>E4Q5Z7</accession>
<dbReference type="HOGENOM" id="CLU_1944740_0_0_9"/>
<organism evidence="2 3">
    <name type="scientific">Caldicellulosiruptor owensensis (strain ATCC 700167 / DSM 13100 / OL)</name>
    <dbReference type="NCBI Taxonomy" id="632518"/>
    <lineage>
        <taxon>Bacteria</taxon>
        <taxon>Bacillati</taxon>
        <taxon>Bacillota</taxon>
        <taxon>Bacillota incertae sedis</taxon>
        <taxon>Caldicellulosiruptorales</taxon>
        <taxon>Caldicellulosiruptoraceae</taxon>
        <taxon>Caldicellulosiruptor</taxon>
    </lineage>
</organism>
<feature type="transmembrane region" description="Helical" evidence="1">
    <location>
        <begin position="30"/>
        <end position="49"/>
    </location>
</feature>
<protein>
    <submittedName>
        <fullName evidence="2">Uncharacterized protein</fullName>
    </submittedName>
</protein>
<feature type="transmembrane region" description="Helical" evidence="1">
    <location>
        <begin position="7"/>
        <end position="24"/>
    </location>
</feature>
<dbReference type="KEGG" id="cow:Calow_0801"/>
<keyword evidence="1" id="KW-1133">Transmembrane helix</keyword>
<proteinExistence type="predicted"/>
<keyword evidence="1" id="KW-0812">Transmembrane</keyword>
<keyword evidence="1" id="KW-0472">Membrane</keyword>
<dbReference type="RefSeq" id="WP_013411764.1">
    <property type="nucleotide sequence ID" value="NC_014657.1"/>
</dbReference>
<dbReference type="STRING" id="632518.Calow_0801"/>
<reference key="1">
    <citation type="submission" date="2010-09" db="EMBL/GenBank/DDBJ databases">
        <title>Complete sequence of Caldicellulosiruptor owensensis OL.</title>
        <authorList>
            <consortium name="US DOE Joint Genome Institute"/>
            <person name="Lucas S."/>
            <person name="Copeland A."/>
            <person name="Lapidus A."/>
            <person name="Cheng J.-F."/>
            <person name="Bruce D."/>
            <person name="Goodwin L."/>
            <person name="Pitluck S."/>
            <person name="Davenport K."/>
            <person name="Detter J.C."/>
            <person name="Han C."/>
            <person name="Tapia R."/>
            <person name="Land M."/>
            <person name="Hauser L."/>
            <person name="Chang Y.-J."/>
            <person name="Jeffries C."/>
            <person name="Kyrpides N."/>
            <person name="Ivanova N."/>
            <person name="Mikhailova N."/>
            <person name="Blumer-Schuette S.E."/>
            <person name="Kelly R.M."/>
            <person name="Woyke T."/>
        </authorList>
    </citation>
    <scope>NUCLEOTIDE SEQUENCE</scope>
    <source>
        <strain>OL</strain>
    </source>
</reference>
<evidence type="ECO:0000313" key="2">
    <source>
        <dbReference type="EMBL" id="ADQ04371.1"/>
    </source>
</evidence>